<name>A0AA89B5Q4_9ASTE</name>
<feature type="compositionally biased region" description="Acidic residues" evidence="1">
    <location>
        <begin position="96"/>
        <end position="109"/>
    </location>
</feature>
<accession>A0AA89B5Q4</accession>
<evidence type="ECO:0000313" key="3">
    <source>
        <dbReference type="EMBL" id="KAK3030509.1"/>
    </source>
</evidence>
<sequence length="210" mass="23570">MSNQNREHVSELSVDALSVTVEPTFDPLFLERGEVYSVWHPECDTRTCNALKEKNLSDTNLDHIERLKRAEPLDSKYPLSNAQLRECGIIFSPEPQDFDEEEEDGENDPEIMSSRAQGDPPLFNAQGVLGDIILDELASIHGVEEDMQDLDFGALVSGEDFAAGMSGGDAYVLDVDSKFQPRCNSELVDLDKVEEEDDIMTLKMMIQQRQ</sequence>
<protein>
    <recommendedName>
        <fullName evidence="2">Glutamate synthase alpha subunit C-terminal domain-containing protein</fullName>
    </recommendedName>
</protein>
<keyword evidence="4" id="KW-1185">Reference proteome</keyword>
<dbReference type="PANTHER" id="PTHR43100">
    <property type="entry name" value="GLUTAMATE SYNTHASE [NADPH] SMALL CHAIN"/>
    <property type="match status" value="1"/>
</dbReference>
<feature type="domain" description="Glutamate synthase alpha subunit C-terminal" evidence="2">
    <location>
        <begin position="157"/>
        <end position="198"/>
    </location>
</feature>
<feature type="region of interest" description="Disordered" evidence="1">
    <location>
        <begin position="95"/>
        <end position="120"/>
    </location>
</feature>
<evidence type="ECO:0000256" key="1">
    <source>
        <dbReference type="SAM" id="MobiDB-lite"/>
    </source>
</evidence>
<dbReference type="PANTHER" id="PTHR43100:SF1">
    <property type="entry name" value="GLUTAMATE SYNTHASE [NADPH] SMALL CHAIN"/>
    <property type="match status" value="1"/>
</dbReference>
<dbReference type="GO" id="GO:0016491">
    <property type="term" value="F:oxidoreductase activity"/>
    <property type="evidence" value="ECO:0007669"/>
    <property type="project" value="InterPro"/>
</dbReference>
<gene>
    <name evidence="3" type="ORF">RJ639_038815</name>
</gene>
<dbReference type="Pfam" id="PF01493">
    <property type="entry name" value="GXGXG"/>
    <property type="match status" value="1"/>
</dbReference>
<dbReference type="InterPro" id="IPR002489">
    <property type="entry name" value="Glu_synth_asu_C"/>
</dbReference>
<dbReference type="AlphaFoldDB" id="A0AA89B5Q4"/>
<evidence type="ECO:0000259" key="2">
    <source>
        <dbReference type="Pfam" id="PF01493"/>
    </source>
</evidence>
<dbReference type="Gene3D" id="2.160.20.60">
    <property type="entry name" value="Glutamate synthase, alpha subunit, C-terminal domain"/>
    <property type="match status" value="1"/>
</dbReference>
<reference evidence="3" key="1">
    <citation type="submission" date="2022-12" db="EMBL/GenBank/DDBJ databases">
        <title>Draft genome assemblies for two species of Escallonia (Escalloniales).</title>
        <authorList>
            <person name="Chanderbali A."/>
            <person name="Dervinis C."/>
            <person name="Anghel I."/>
            <person name="Soltis D."/>
            <person name="Soltis P."/>
            <person name="Zapata F."/>
        </authorList>
    </citation>
    <scope>NUCLEOTIDE SEQUENCE</scope>
    <source>
        <strain evidence="3">UCBG64.0493</strain>
        <tissue evidence="3">Leaf</tissue>
    </source>
</reference>
<dbReference type="InterPro" id="IPR051394">
    <property type="entry name" value="Glutamate_Synthase"/>
</dbReference>
<dbReference type="Proteomes" id="UP001188597">
    <property type="component" value="Unassembled WGS sequence"/>
</dbReference>
<comment type="caution">
    <text evidence="3">The sequence shown here is derived from an EMBL/GenBank/DDBJ whole genome shotgun (WGS) entry which is preliminary data.</text>
</comment>
<proteinExistence type="predicted"/>
<dbReference type="InterPro" id="IPR036485">
    <property type="entry name" value="Glu_synth_asu_C_sf"/>
</dbReference>
<dbReference type="EMBL" id="JAVXUP010000337">
    <property type="protein sequence ID" value="KAK3030509.1"/>
    <property type="molecule type" value="Genomic_DNA"/>
</dbReference>
<dbReference type="SUPFAM" id="SSF69336">
    <property type="entry name" value="Alpha subunit of glutamate synthase, C-terminal domain"/>
    <property type="match status" value="1"/>
</dbReference>
<evidence type="ECO:0000313" key="4">
    <source>
        <dbReference type="Proteomes" id="UP001188597"/>
    </source>
</evidence>
<organism evidence="3 4">
    <name type="scientific">Escallonia herrerae</name>
    <dbReference type="NCBI Taxonomy" id="1293975"/>
    <lineage>
        <taxon>Eukaryota</taxon>
        <taxon>Viridiplantae</taxon>
        <taxon>Streptophyta</taxon>
        <taxon>Embryophyta</taxon>
        <taxon>Tracheophyta</taxon>
        <taxon>Spermatophyta</taxon>
        <taxon>Magnoliopsida</taxon>
        <taxon>eudicotyledons</taxon>
        <taxon>Gunneridae</taxon>
        <taxon>Pentapetalae</taxon>
        <taxon>asterids</taxon>
        <taxon>campanulids</taxon>
        <taxon>Escalloniales</taxon>
        <taxon>Escalloniaceae</taxon>
        <taxon>Escallonia</taxon>
    </lineage>
</organism>